<dbReference type="Pfam" id="PF01532">
    <property type="entry name" value="Glyco_hydro_47"/>
    <property type="match status" value="1"/>
</dbReference>
<feature type="region of interest" description="Disordered" evidence="10">
    <location>
        <begin position="65"/>
        <end position="102"/>
    </location>
</feature>
<feature type="transmembrane region" description="Helical" evidence="11">
    <location>
        <begin position="28"/>
        <end position="51"/>
    </location>
</feature>
<evidence type="ECO:0000256" key="3">
    <source>
        <dbReference type="ARBA" id="ARBA00007658"/>
    </source>
</evidence>
<evidence type="ECO:0000256" key="11">
    <source>
        <dbReference type="SAM" id="Phobius"/>
    </source>
</evidence>
<keyword evidence="5 8" id="KW-1015">Disulfide bond</keyword>
<keyword evidence="11" id="KW-0472">Membrane</keyword>
<accession>A0AAD5LNN8</accession>
<proteinExistence type="inferred from homology"/>
<dbReference type="Proteomes" id="UP001209570">
    <property type="component" value="Unassembled WGS sequence"/>
</dbReference>
<feature type="region of interest" description="Disordered" evidence="10">
    <location>
        <begin position="1"/>
        <end position="22"/>
    </location>
</feature>
<feature type="disulfide bond" evidence="8">
    <location>
        <begin position="391"/>
        <end position="426"/>
    </location>
</feature>
<dbReference type="InterPro" id="IPR036026">
    <property type="entry name" value="Seven-hairpin_glycosidases"/>
</dbReference>
<keyword evidence="4 9" id="KW-0378">Hydrolase</keyword>
<name>A0AAD5LNN8_PYTIN</name>
<dbReference type="GO" id="GO:0004571">
    <property type="term" value="F:mannosyl-oligosaccharide 1,2-alpha-mannosidase activity"/>
    <property type="evidence" value="ECO:0007669"/>
    <property type="project" value="InterPro"/>
</dbReference>
<dbReference type="PRINTS" id="PR00747">
    <property type="entry name" value="GLYHDRLASE47"/>
</dbReference>
<evidence type="ECO:0000256" key="4">
    <source>
        <dbReference type="ARBA" id="ARBA00022801"/>
    </source>
</evidence>
<evidence type="ECO:0000256" key="9">
    <source>
        <dbReference type="RuleBase" id="RU361193"/>
    </source>
</evidence>
<dbReference type="PANTHER" id="PTHR11742:SF6">
    <property type="entry name" value="MANNOSYL-OLIGOSACCHARIDE ALPHA-1,2-MANNOSIDASE IA-RELATED"/>
    <property type="match status" value="1"/>
</dbReference>
<evidence type="ECO:0000256" key="8">
    <source>
        <dbReference type="PIRSR" id="PIRSR601382-3"/>
    </source>
</evidence>
<evidence type="ECO:0000256" key="2">
    <source>
        <dbReference type="ARBA" id="ARBA00004922"/>
    </source>
</evidence>
<evidence type="ECO:0000256" key="7">
    <source>
        <dbReference type="PIRSR" id="PIRSR601382-2"/>
    </source>
</evidence>
<dbReference type="Gene3D" id="1.50.10.10">
    <property type="match status" value="1"/>
</dbReference>
<keyword evidence="11" id="KW-0812">Transmembrane</keyword>
<comment type="similarity">
    <text evidence="3 9">Belongs to the glycosyl hydrolase 47 family.</text>
</comment>
<feature type="binding site" evidence="7">
    <location>
        <position position="568"/>
    </location>
    <ligand>
        <name>Ca(2+)</name>
        <dbReference type="ChEBI" id="CHEBI:29108"/>
    </ligand>
</feature>
<keyword evidence="13" id="KW-1185">Reference proteome</keyword>
<keyword evidence="9" id="KW-0326">Glycosidase</keyword>
<feature type="active site" description="Proton donor" evidence="6">
    <location>
        <position position="191"/>
    </location>
</feature>
<protein>
    <recommendedName>
        <fullName evidence="9">alpha-1,2-Mannosidase</fullName>
        <ecNumber evidence="9">3.2.1.-</ecNumber>
    </recommendedName>
</protein>
<organism evidence="12 13">
    <name type="scientific">Pythium insidiosum</name>
    <name type="common">Pythiosis disease agent</name>
    <dbReference type="NCBI Taxonomy" id="114742"/>
    <lineage>
        <taxon>Eukaryota</taxon>
        <taxon>Sar</taxon>
        <taxon>Stramenopiles</taxon>
        <taxon>Oomycota</taxon>
        <taxon>Peronosporomycetes</taxon>
        <taxon>Pythiales</taxon>
        <taxon>Pythiaceae</taxon>
        <taxon>Pythium</taxon>
    </lineage>
</organism>
<evidence type="ECO:0000256" key="1">
    <source>
        <dbReference type="ARBA" id="ARBA00001913"/>
    </source>
</evidence>
<dbReference type="GO" id="GO:0000139">
    <property type="term" value="C:Golgi membrane"/>
    <property type="evidence" value="ECO:0007669"/>
    <property type="project" value="TreeGrafter"/>
</dbReference>
<dbReference type="EC" id="3.2.1.-" evidence="9"/>
<comment type="caution">
    <text evidence="12">The sequence shown here is derived from an EMBL/GenBank/DDBJ whole genome shotgun (WGS) entry which is preliminary data.</text>
</comment>
<keyword evidence="7" id="KW-0106">Calcium</keyword>
<dbReference type="PANTHER" id="PTHR11742">
    <property type="entry name" value="MANNOSYL-OLIGOSACCHARIDE ALPHA-1,2-MANNOSIDASE-RELATED"/>
    <property type="match status" value="1"/>
</dbReference>
<feature type="active site" description="Proton donor" evidence="6">
    <location>
        <position position="441"/>
    </location>
</feature>
<dbReference type="SUPFAM" id="SSF48225">
    <property type="entry name" value="Seven-hairpin glycosidases"/>
    <property type="match status" value="1"/>
</dbReference>
<dbReference type="AlphaFoldDB" id="A0AAD5LNN8"/>
<dbReference type="InterPro" id="IPR012341">
    <property type="entry name" value="6hp_glycosidase-like_sf"/>
</dbReference>
<reference evidence="12" key="1">
    <citation type="submission" date="2021-12" db="EMBL/GenBank/DDBJ databases">
        <title>Prjna785345.</title>
        <authorList>
            <person name="Rujirawat T."/>
            <person name="Krajaejun T."/>
        </authorList>
    </citation>
    <scope>NUCLEOTIDE SEQUENCE</scope>
    <source>
        <strain evidence="12">Pi057C3</strain>
    </source>
</reference>
<dbReference type="GO" id="GO:0005509">
    <property type="term" value="F:calcium ion binding"/>
    <property type="evidence" value="ECO:0007669"/>
    <property type="project" value="InterPro"/>
</dbReference>
<dbReference type="EMBL" id="JAKCXM010000052">
    <property type="protein sequence ID" value="KAJ0404974.1"/>
    <property type="molecule type" value="Genomic_DNA"/>
</dbReference>
<evidence type="ECO:0000256" key="10">
    <source>
        <dbReference type="SAM" id="MobiDB-lite"/>
    </source>
</evidence>
<evidence type="ECO:0000313" key="13">
    <source>
        <dbReference type="Proteomes" id="UP001209570"/>
    </source>
</evidence>
<gene>
    <name evidence="12" type="ORF">P43SY_004891</name>
</gene>
<comment type="cofactor">
    <cofactor evidence="1 7">
        <name>Ca(2+)</name>
        <dbReference type="ChEBI" id="CHEBI:29108"/>
    </cofactor>
</comment>
<feature type="active site" evidence="6">
    <location>
        <position position="321"/>
    </location>
</feature>
<dbReference type="InterPro" id="IPR001382">
    <property type="entry name" value="Glyco_hydro_47"/>
</dbReference>
<keyword evidence="11" id="KW-1133">Transmembrane helix</keyword>
<comment type="pathway">
    <text evidence="2">Protein modification; protein glycosylation.</text>
</comment>
<keyword evidence="7" id="KW-0479">Metal-binding</keyword>
<dbReference type="InterPro" id="IPR050749">
    <property type="entry name" value="Glycosyl_Hydrolase_47"/>
</dbReference>
<dbReference type="GO" id="GO:0005783">
    <property type="term" value="C:endoplasmic reticulum"/>
    <property type="evidence" value="ECO:0007669"/>
    <property type="project" value="TreeGrafter"/>
</dbReference>
<evidence type="ECO:0000256" key="6">
    <source>
        <dbReference type="PIRSR" id="PIRSR601382-1"/>
    </source>
</evidence>
<dbReference type="GO" id="GO:0005975">
    <property type="term" value="P:carbohydrate metabolic process"/>
    <property type="evidence" value="ECO:0007669"/>
    <property type="project" value="InterPro"/>
</dbReference>
<sequence length="582" mass="64850">MEEEKPSEPSPSKGPRHGSRATSHRMRYLQVLAISALSLLGMVSISGLLFMPTAQSVTTSRLSQMMRGGDNNTAGAGADAGAGAGTGPNTAPKEAGGALRGSTRSIAERRAAVKGAMQFIWTNYKERAFGADEMTPITGLPRNPWGSIGCLILDSLDTMWIMGMHEEFADGRKWVASKLNFAKMGDVSVFETIIRALGGLLSAYDLSKDRVFLDKADDLAQRISHAISPTTGRANYRFNSFTNHSYQPGSLAESGTYQLEYEYLAHATGKAEYSKLARVFYPYIQTRKPIRLGGLYASQIHGGDGGPFNGDLIVSFGANGDSFYEYLLKIWILRGGAGVDDQNDLMKKMYLEAMDGLEKYLVQRSTTGRVYIADYDIRRSEPRARMEHLACFVPGLLGLGAHRMRTSDPDTSARHLDLAKKVMTTCFEAFYAAQPTGLAPEVLDGENLEVRNGGKHYILRPEVSESLYILHQVTGDPVYQDWGWRIFEAINTHCRVDYAFAAYRDVRTPREQQFFDPKRDVEGRQKWELTLHEDRMETFFAAETLKYLYLLMDPENEYVSIDTHVFTTEAHPLSMFKKATSA</sequence>
<feature type="active site" evidence="6">
    <location>
        <position position="462"/>
    </location>
</feature>
<evidence type="ECO:0000313" key="12">
    <source>
        <dbReference type="EMBL" id="KAJ0404974.1"/>
    </source>
</evidence>
<feature type="compositionally biased region" description="Low complexity" evidence="10">
    <location>
        <begin position="68"/>
        <end position="77"/>
    </location>
</feature>
<evidence type="ECO:0000256" key="5">
    <source>
        <dbReference type="ARBA" id="ARBA00023157"/>
    </source>
</evidence>